<feature type="compositionally biased region" description="Acidic residues" evidence="11">
    <location>
        <begin position="193"/>
        <end position="209"/>
    </location>
</feature>
<keyword evidence="2" id="KW-0479">Metal-binding</keyword>
<feature type="domain" description="C2H2-type" evidence="12">
    <location>
        <begin position="559"/>
        <end position="587"/>
    </location>
</feature>
<dbReference type="OrthoDB" id="3437960at2759"/>
<dbReference type="PROSITE" id="PS50157">
    <property type="entry name" value="ZINC_FINGER_C2H2_2"/>
    <property type="match status" value="5"/>
</dbReference>
<feature type="domain" description="C2H2-type" evidence="12">
    <location>
        <begin position="1008"/>
        <end position="1035"/>
    </location>
</feature>
<feature type="region of interest" description="Disordered" evidence="11">
    <location>
        <begin position="1"/>
        <end position="216"/>
    </location>
</feature>
<feature type="compositionally biased region" description="Basic and acidic residues" evidence="11">
    <location>
        <begin position="149"/>
        <end position="192"/>
    </location>
</feature>
<feature type="compositionally biased region" description="Acidic residues" evidence="11">
    <location>
        <begin position="59"/>
        <end position="70"/>
    </location>
</feature>
<dbReference type="GO" id="GO:0006357">
    <property type="term" value="P:regulation of transcription by RNA polymerase II"/>
    <property type="evidence" value="ECO:0000318"/>
    <property type="project" value="GO_Central"/>
</dbReference>
<name>A0A7M7RDF5_STRPU</name>
<evidence type="ECO:0000256" key="4">
    <source>
        <dbReference type="ARBA" id="ARBA00022771"/>
    </source>
</evidence>
<dbReference type="GeneID" id="579112"/>
<evidence type="ECO:0000256" key="6">
    <source>
        <dbReference type="ARBA" id="ARBA00023015"/>
    </source>
</evidence>
<comment type="subcellular location">
    <subcellularLocation>
        <location evidence="1">Nucleus</location>
    </subcellularLocation>
</comment>
<dbReference type="AlphaFoldDB" id="A0A7M7RDF5"/>
<reference evidence="14" key="1">
    <citation type="submission" date="2015-02" db="EMBL/GenBank/DDBJ databases">
        <title>Genome sequencing for Strongylocentrotus purpuratus.</title>
        <authorList>
            <person name="Murali S."/>
            <person name="Liu Y."/>
            <person name="Vee V."/>
            <person name="English A."/>
            <person name="Wang M."/>
            <person name="Skinner E."/>
            <person name="Han Y."/>
            <person name="Muzny D.M."/>
            <person name="Worley K.C."/>
            <person name="Gibbs R.A."/>
        </authorList>
    </citation>
    <scope>NUCLEOTIDE SEQUENCE</scope>
</reference>
<keyword evidence="6" id="KW-0805">Transcription regulation</keyword>
<feature type="compositionally biased region" description="Basic and acidic residues" evidence="11">
    <location>
        <begin position="582"/>
        <end position="594"/>
    </location>
</feature>
<dbReference type="GO" id="GO:0005634">
    <property type="term" value="C:nucleus"/>
    <property type="evidence" value="ECO:0007669"/>
    <property type="project" value="UniProtKB-SubCell"/>
</dbReference>
<feature type="compositionally biased region" description="Acidic residues" evidence="11">
    <location>
        <begin position="99"/>
        <end position="111"/>
    </location>
</feature>
<dbReference type="GO" id="GO:0000981">
    <property type="term" value="F:DNA-binding transcription factor activity, RNA polymerase II-specific"/>
    <property type="evidence" value="ECO:0000318"/>
    <property type="project" value="GO_Central"/>
</dbReference>
<feature type="compositionally biased region" description="Polar residues" evidence="11">
    <location>
        <begin position="262"/>
        <end position="273"/>
    </location>
</feature>
<dbReference type="RefSeq" id="XP_784339.3">
    <property type="nucleotide sequence ID" value="XM_779246.5"/>
</dbReference>
<evidence type="ECO:0000256" key="8">
    <source>
        <dbReference type="ARBA" id="ARBA00023163"/>
    </source>
</evidence>
<dbReference type="InterPro" id="IPR013087">
    <property type="entry name" value="Znf_C2H2_type"/>
</dbReference>
<dbReference type="GO" id="GO:0008270">
    <property type="term" value="F:zinc ion binding"/>
    <property type="evidence" value="ECO:0007669"/>
    <property type="project" value="UniProtKB-KW"/>
</dbReference>
<feature type="domain" description="C2H2-type" evidence="12">
    <location>
        <begin position="980"/>
        <end position="1007"/>
    </location>
</feature>
<dbReference type="InterPro" id="IPR050752">
    <property type="entry name" value="C2H2-ZF_domain"/>
</dbReference>
<organism evidence="13 14">
    <name type="scientific">Strongylocentrotus purpuratus</name>
    <name type="common">Purple sea urchin</name>
    <dbReference type="NCBI Taxonomy" id="7668"/>
    <lineage>
        <taxon>Eukaryota</taxon>
        <taxon>Metazoa</taxon>
        <taxon>Echinodermata</taxon>
        <taxon>Eleutherozoa</taxon>
        <taxon>Echinozoa</taxon>
        <taxon>Echinoidea</taxon>
        <taxon>Euechinoidea</taxon>
        <taxon>Echinacea</taxon>
        <taxon>Camarodonta</taxon>
        <taxon>Echinidea</taxon>
        <taxon>Strongylocentrotidae</taxon>
        <taxon>Strongylocentrotus</taxon>
    </lineage>
</organism>
<feature type="domain" description="C2H2-type" evidence="12">
    <location>
        <begin position="952"/>
        <end position="979"/>
    </location>
</feature>
<dbReference type="FunFam" id="3.30.160.60:FF:000688">
    <property type="entry name" value="zinc finger protein 197 isoform X1"/>
    <property type="match status" value="1"/>
</dbReference>
<reference evidence="13" key="2">
    <citation type="submission" date="2021-01" db="UniProtKB">
        <authorList>
            <consortium name="EnsemblMetazoa"/>
        </authorList>
    </citation>
    <scope>IDENTIFICATION</scope>
</reference>
<keyword evidence="14" id="KW-1185">Reference proteome</keyword>
<keyword evidence="7" id="KW-0238">DNA-binding</keyword>
<feature type="compositionally biased region" description="Basic and acidic residues" evidence="11">
    <location>
        <begin position="796"/>
        <end position="818"/>
    </location>
</feature>
<evidence type="ECO:0000256" key="9">
    <source>
        <dbReference type="ARBA" id="ARBA00023242"/>
    </source>
</evidence>
<keyword evidence="8" id="KW-0804">Transcription</keyword>
<evidence type="ECO:0000313" key="13">
    <source>
        <dbReference type="EnsemblMetazoa" id="XP_784339"/>
    </source>
</evidence>
<dbReference type="PROSITE" id="PS00028">
    <property type="entry name" value="ZINC_FINGER_C2H2_1"/>
    <property type="match status" value="5"/>
</dbReference>
<dbReference type="SUPFAM" id="SSF57667">
    <property type="entry name" value="beta-beta-alpha zinc fingers"/>
    <property type="match status" value="2"/>
</dbReference>
<feature type="region of interest" description="Disordered" evidence="11">
    <location>
        <begin position="371"/>
        <end position="521"/>
    </location>
</feature>
<feature type="compositionally biased region" description="Basic residues" evidence="11">
    <location>
        <begin position="485"/>
        <end position="495"/>
    </location>
</feature>
<feature type="compositionally biased region" description="Basic and acidic residues" evidence="11">
    <location>
        <begin position="112"/>
        <end position="140"/>
    </location>
</feature>
<dbReference type="Pfam" id="PF00096">
    <property type="entry name" value="zf-C2H2"/>
    <property type="match status" value="3"/>
</dbReference>
<evidence type="ECO:0000256" key="1">
    <source>
        <dbReference type="ARBA" id="ARBA00004123"/>
    </source>
</evidence>
<dbReference type="Gene3D" id="3.30.160.60">
    <property type="entry name" value="Classic Zinc Finger"/>
    <property type="match status" value="4"/>
</dbReference>
<protein>
    <recommendedName>
        <fullName evidence="12">C2H2-type domain-containing protein</fullName>
    </recommendedName>
</protein>
<dbReference type="GO" id="GO:0000978">
    <property type="term" value="F:RNA polymerase II cis-regulatory region sequence-specific DNA binding"/>
    <property type="evidence" value="ECO:0000318"/>
    <property type="project" value="GO_Central"/>
</dbReference>
<feature type="compositionally biased region" description="Basic and acidic residues" evidence="11">
    <location>
        <begin position="608"/>
        <end position="635"/>
    </location>
</feature>
<feature type="compositionally biased region" description="Low complexity" evidence="11">
    <location>
        <begin position="88"/>
        <end position="98"/>
    </location>
</feature>
<feature type="compositionally biased region" description="Basic and acidic residues" evidence="11">
    <location>
        <begin position="14"/>
        <end position="25"/>
    </location>
</feature>
<keyword evidence="9" id="KW-0539">Nucleus</keyword>
<evidence type="ECO:0000256" key="7">
    <source>
        <dbReference type="ARBA" id="ARBA00023125"/>
    </source>
</evidence>
<dbReference type="Proteomes" id="UP000007110">
    <property type="component" value="Unassembled WGS sequence"/>
</dbReference>
<dbReference type="EnsemblMetazoa" id="XM_779246">
    <property type="protein sequence ID" value="XP_784339"/>
    <property type="gene ID" value="LOC579112"/>
</dbReference>
<feature type="domain" description="C2H2-type" evidence="12">
    <location>
        <begin position="1036"/>
        <end position="1059"/>
    </location>
</feature>
<feature type="compositionally biased region" description="Low complexity" evidence="11">
    <location>
        <begin position="1070"/>
        <end position="1090"/>
    </location>
</feature>
<feature type="compositionally biased region" description="Polar residues" evidence="11">
    <location>
        <begin position="470"/>
        <end position="483"/>
    </location>
</feature>
<feature type="region of interest" description="Disordered" evidence="11">
    <location>
        <begin position="250"/>
        <end position="313"/>
    </location>
</feature>
<feature type="compositionally biased region" description="Basic residues" evidence="11">
    <location>
        <begin position="456"/>
        <end position="465"/>
    </location>
</feature>
<feature type="region of interest" description="Disordered" evidence="11">
    <location>
        <begin position="582"/>
        <end position="649"/>
    </location>
</feature>
<dbReference type="InterPro" id="IPR036236">
    <property type="entry name" value="Znf_C2H2_sf"/>
</dbReference>
<dbReference type="PANTHER" id="PTHR24384:SF189">
    <property type="entry name" value="C2H2-TYPE DOMAIN-CONTAINING PROTEIN-RELATED"/>
    <property type="match status" value="1"/>
</dbReference>
<evidence type="ECO:0000256" key="11">
    <source>
        <dbReference type="SAM" id="MobiDB-lite"/>
    </source>
</evidence>
<evidence type="ECO:0000256" key="3">
    <source>
        <dbReference type="ARBA" id="ARBA00022737"/>
    </source>
</evidence>
<evidence type="ECO:0000313" key="14">
    <source>
        <dbReference type="Proteomes" id="UP000007110"/>
    </source>
</evidence>
<dbReference type="PANTHER" id="PTHR24384">
    <property type="entry name" value="FINGER PUTATIVE TRANSCRIPTION FACTOR FAMILY-RELATED"/>
    <property type="match status" value="1"/>
</dbReference>
<dbReference type="KEGG" id="spu:579112"/>
<feature type="compositionally biased region" description="Acidic residues" evidence="11">
    <location>
        <begin position="819"/>
        <end position="828"/>
    </location>
</feature>
<feature type="compositionally biased region" description="Pro residues" evidence="11">
    <location>
        <begin position="1091"/>
        <end position="1106"/>
    </location>
</feature>
<feature type="compositionally biased region" description="Basic residues" evidence="11">
    <location>
        <begin position="394"/>
        <end position="403"/>
    </location>
</feature>
<accession>A0A7M7RDF5</accession>
<feature type="compositionally biased region" description="Acidic residues" evidence="11">
    <location>
        <begin position="409"/>
        <end position="437"/>
    </location>
</feature>
<feature type="compositionally biased region" description="Basic and acidic residues" evidence="11">
    <location>
        <begin position="859"/>
        <end position="868"/>
    </location>
</feature>
<feature type="compositionally biased region" description="Acidic residues" evidence="11">
    <location>
        <begin position="847"/>
        <end position="858"/>
    </location>
</feature>
<sequence>MNTPPEVLSMGSPEEYHDPNHDPGHPFDLSGQQQAWKDGSESTAVLQPNGGYDDKLEVKEEEEDEEEEIEERGNEEYEKLNEEEEEISSPVSSLLSSGDEADDDEEENEDDHLDREVLTRDHAQSRGRHSFESESEEQHSPRGRPNFELSEHIDARSREDDEDVGIHEESHPTHNDDNDLEGTPREMTQRGFEEEDDDYDEGEDEDDEEDRIKETQKLVAKIEHDIQGLRFQAKQRGHLLSDLHRYGAQNQLRRKEQERLKQSSSSVEQTSDLLTAAPQPKPSDEGKIIERPVSIKLRLRTRSTSPKAQQERYALPPIVKAKPGKVKMRVMRIGKQLGRWDAWKESLGVKADRDLAKIMMDHMDRTYFQQFISPKRDVKKGQKRKKKDKEGHKHERKPKKPKQVKVIDEPEEWADGYLDDELDEFGDPVEEKDDYDYDPSHEHEGFGAYKPSNPVRNKRKSQRPRKLMDVNSSPRQSKTSTKLPRQPKRSPKPQKKGGQEDGEVPLVQERRRGRKPKPKLVVIKTNKKNKAPRIHRGGRRPSLMSTLKNLDWNALPRRYECKICCLRFDGITAFKSHLESTHTSEYMKPKEPDNHNPAGDENSNDGQEAGKHFHGSEKQYQDSEKQYEDLGHLPDPHSSMQESEQRRMAESEMYRTMAYGPDMMDARRFEMMPPFKRHLHESYTNEWGKMQGNMYSRPLASGQIMHGEQPWGHNRGYDAIPAYRKHYEDGREWGKSGGQYPPVITSLGQNMQIGIDGGEGGGHRQEQHGEGYNIPGGSMVGIDHAPSQDNTYVDMSMRHSGENTNRDHEGVSQERMEKGEEEENEEREVSEPPPETDTRSNDGSKEAEDETNEQEGDEEQKRDEDETGKKKKRKKTKPSKEWEEIDRWAVTFVHCPQCNDYIRFRPGQKNFHFAVHAERRLCQECGKMFTKEAFRAHVRVHQAKRMGEVLKHICEICGKAYRFKCSLNSHMRCHTGVRDFDCKICGKKFLSAHGLEKHELVHRKVKPHVCPDCGRGFTQFHNMLAHRRQHTGEKPYRCNFCDRSFTHNVSLKNHKKKEHGVDLWQGTGGKPPSSSRSRSKSSRSAQAVVPVSPPVPQQPPAQPKPSVPSERELMHTLDPAQLYNMMPTLDYGHY</sequence>
<keyword evidence="5" id="KW-0862">Zinc</keyword>
<feature type="compositionally biased region" description="Basic and acidic residues" evidence="11">
    <location>
        <begin position="71"/>
        <end position="80"/>
    </location>
</feature>
<evidence type="ECO:0000256" key="2">
    <source>
        <dbReference type="ARBA" id="ARBA00022723"/>
    </source>
</evidence>
<feature type="compositionally biased region" description="Polar residues" evidence="11">
    <location>
        <begin position="30"/>
        <end position="46"/>
    </location>
</feature>
<feature type="region of interest" description="Disordered" evidence="11">
    <location>
        <begin position="755"/>
        <end position="880"/>
    </location>
</feature>
<evidence type="ECO:0000256" key="10">
    <source>
        <dbReference type="PROSITE-ProRule" id="PRU00042"/>
    </source>
</evidence>
<dbReference type="SMART" id="SM00355">
    <property type="entry name" value="ZnF_C2H2"/>
    <property type="match status" value="7"/>
</dbReference>
<feature type="compositionally biased region" description="Basic and acidic residues" evidence="11">
    <location>
        <begin position="836"/>
        <end position="846"/>
    </location>
</feature>
<keyword evidence="4 10" id="KW-0863">Zinc-finger</keyword>
<keyword evidence="3" id="KW-0677">Repeat</keyword>
<proteinExistence type="predicted"/>
<dbReference type="FunFam" id="3.30.160.60:FF:000322">
    <property type="entry name" value="GDNF-inducible zinc finger protein 1"/>
    <property type="match status" value="1"/>
</dbReference>
<evidence type="ECO:0000259" key="12">
    <source>
        <dbReference type="PROSITE" id="PS50157"/>
    </source>
</evidence>
<dbReference type="InParanoid" id="A0A7M7RDF5"/>
<evidence type="ECO:0000256" key="5">
    <source>
        <dbReference type="ARBA" id="ARBA00022833"/>
    </source>
</evidence>
<feature type="region of interest" description="Disordered" evidence="11">
    <location>
        <begin position="1056"/>
        <end position="1112"/>
    </location>
</feature>